<dbReference type="InterPro" id="IPR010994">
    <property type="entry name" value="RuvA_2-like"/>
</dbReference>
<feature type="compositionally biased region" description="Low complexity" evidence="1">
    <location>
        <begin position="124"/>
        <end position="146"/>
    </location>
</feature>
<dbReference type="RefSeq" id="WP_229785035.1">
    <property type="nucleotide sequence ID" value="NZ_BMPT01000003.1"/>
</dbReference>
<dbReference type="GO" id="GO:0015628">
    <property type="term" value="P:protein secretion by the type II secretion system"/>
    <property type="evidence" value="ECO:0007669"/>
    <property type="project" value="TreeGrafter"/>
</dbReference>
<keyword evidence="2" id="KW-0472">Membrane</keyword>
<reference evidence="4" key="2">
    <citation type="submission" date="2020-09" db="EMBL/GenBank/DDBJ databases">
        <authorList>
            <person name="Sun Q."/>
            <person name="Ohkuma M."/>
        </authorList>
    </citation>
    <scope>NUCLEOTIDE SEQUENCE</scope>
    <source>
        <strain evidence="4">JCM 3051</strain>
    </source>
</reference>
<evidence type="ECO:0000256" key="1">
    <source>
        <dbReference type="SAM" id="MobiDB-lite"/>
    </source>
</evidence>
<dbReference type="Pfam" id="PF12836">
    <property type="entry name" value="HHH_3"/>
    <property type="match status" value="1"/>
</dbReference>
<feature type="domain" description="Helix-hairpin-helix DNA-binding motif class 1" evidence="3">
    <location>
        <begin position="285"/>
        <end position="304"/>
    </location>
</feature>
<evidence type="ECO:0000313" key="5">
    <source>
        <dbReference type="Proteomes" id="UP000655589"/>
    </source>
</evidence>
<dbReference type="InterPro" id="IPR003583">
    <property type="entry name" value="Hlx-hairpin-Hlx_DNA-bd_motif"/>
</dbReference>
<name>A0A8H9L355_9MICO</name>
<sequence length="309" mass="30296">MQPETAHRRPPGPWPFDPVPEAERPDDAARHDPPPLASSGSGPGTTDTDALVARLRSRRSAAGVAAAYAAAHGHPADPRSEQGARRWALRGPTAVVAVVAVLLLGLGVAVLALRGDGVVPLAPAAADGTSPGGSPAPSVPVPLGTPRTDDGPGPGAPDAAAAGLLVHVVGAVHEPGLVTVPDGARVADALEAAGGVTGEADLTAVNLARAVVDGEQLYVPLPGEAAPVPPGAAPGAAAAGPDARGTVDINTAEAAALEALPGVGPAIAQAIVEWRAANGPFASVDELEDVPGIGPSTLEKIRDSAQVGP</sequence>
<dbReference type="InterPro" id="IPR019554">
    <property type="entry name" value="Soluble_ligand-bd"/>
</dbReference>
<dbReference type="NCBIfam" id="TIGR00426">
    <property type="entry name" value="competence protein ComEA helix-hairpin-helix repeat region"/>
    <property type="match status" value="1"/>
</dbReference>
<gene>
    <name evidence="4" type="ORF">GCM10010102_10480</name>
</gene>
<feature type="region of interest" description="Disordered" evidence="1">
    <location>
        <begin position="1"/>
        <end position="48"/>
    </location>
</feature>
<proteinExistence type="predicted"/>
<evidence type="ECO:0000259" key="3">
    <source>
        <dbReference type="SMART" id="SM00278"/>
    </source>
</evidence>
<feature type="compositionally biased region" description="Basic and acidic residues" evidence="1">
    <location>
        <begin position="21"/>
        <end position="33"/>
    </location>
</feature>
<feature type="domain" description="Helix-hairpin-helix DNA-binding motif class 1" evidence="3">
    <location>
        <begin position="255"/>
        <end position="274"/>
    </location>
</feature>
<protein>
    <recommendedName>
        <fullName evidence="3">Helix-hairpin-helix DNA-binding motif class 1 domain-containing protein</fullName>
    </recommendedName>
</protein>
<dbReference type="PANTHER" id="PTHR21180:SF32">
    <property type="entry name" value="ENDONUCLEASE_EXONUCLEASE_PHOSPHATASE FAMILY DOMAIN-CONTAINING PROTEIN 1"/>
    <property type="match status" value="1"/>
</dbReference>
<dbReference type="EMBL" id="BMPT01000003">
    <property type="protein sequence ID" value="GGM16735.1"/>
    <property type="molecule type" value="Genomic_DNA"/>
</dbReference>
<dbReference type="Pfam" id="PF10531">
    <property type="entry name" value="SLBB"/>
    <property type="match status" value="1"/>
</dbReference>
<dbReference type="Gene3D" id="1.10.150.320">
    <property type="entry name" value="Photosystem II 12 kDa extrinsic protein"/>
    <property type="match status" value="1"/>
</dbReference>
<dbReference type="SUPFAM" id="SSF47781">
    <property type="entry name" value="RuvA domain 2-like"/>
    <property type="match status" value="1"/>
</dbReference>
<dbReference type="GO" id="GO:0006281">
    <property type="term" value="P:DNA repair"/>
    <property type="evidence" value="ECO:0007669"/>
    <property type="project" value="InterPro"/>
</dbReference>
<keyword evidence="2" id="KW-0812">Transmembrane</keyword>
<dbReference type="InterPro" id="IPR051675">
    <property type="entry name" value="Endo/Exo/Phosphatase_dom_1"/>
</dbReference>
<organism evidence="4 5">
    <name type="scientific">Promicromonospora citrea</name>
    <dbReference type="NCBI Taxonomy" id="43677"/>
    <lineage>
        <taxon>Bacteria</taxon>
        <taxon>Bacillati</taxon>
        <taxon>Actinomycetota</taxon>
        <taxon>Actinomycetes</taxon>
        <taxon>Micrococcales</taxon>
        <taxon>Promicromonosporaceae</taxon>
        <taxon>Promicromonospora</taxon>
    </lineage>
</organism>
<evidence type="ECO:0000256" key="2">
    <source>
        <dbReference type="SAM" id="Phobius"/>
    </source>
</evidence>
<keyword evidence="2" id="KW-1133">Transmembrane helix</keyword>
<dbReference type="GO" id="GO:0003677">
    <property type="term" value="F:DNA binding"/>
    <property type="evidence" value="ECO:0007669"/>
    <property type="project" value="InterPro"/>
</dbReference>
<dbReference type="AlphaFoldDB" id="A0A8H9L355"/>
<feature type="region of interest" description="Disordered" evidence="1">
    <location>
        <begin position="124"/>
        <end position="155"/>
    </location>
</feature>
<evidence type="ECO:0000313" key="4">
    <source>
        <dbReference type="EMBL" id="GGM16735.1"/>
    </source>
</evidence>
<accession>A0A8H9L355</accession>
<dbReference type="Gene3D" id="3.10.560.10">
    <property type="entry name" value="Outer membrane lipoprotein wza domain like"/>
    <property type="match status" value="1"/>
</dbReference>
<reference evidence="4" key="1">
    <citation type="journal article" date="2014" name="Int. J. Syst. Evol. Microbiol.">
        <title>Complete genome sequence of Corynebacterium casei LMG S-19264T (=DSM 44701T), isolated from a smear-ripened cheese.</title>
        <authorList>
            <consortium name="US DOE Joint Genome Institute (JGI-PGF)"/>
            <person name="Walter F."/>
            <person name="Albersmeier A."/>
            <person name="Kalinowski J."/>
            <person name="Ruckert C."/>
        </authorList>
    </citation>
    <scope>NUCLEOTIDE SEQUENCE</scope>
    <source>
        <strain evidence="4">JCM 3051</strain>
    </source>
</reference>
<keyword evidence="5" id="KW-1185">Reference proteome</keyword>
<feature type="transmembrane region" description="Helical" evidence="2">
    <location>
        <begin position="94"/>
        <end position="113"/>
    </location>
</feature>
<dbReference type="GO" id="GO:0015627">
    <property type="term" value="C:type II protein secretion system complex"/>
    <property type="evidence" value="ECO:0007669"/>
    <property type="project" value="TreeGrafter"/>
</dbReference>
<comment type="caution">
    <text evidence="4">The sequence shown here is derived from an EMBL/GenBank/DDBJ whole genome shotgun (WGS) entry which is preliminary data.</text>
</comment>
<dbReference type="SMART" id="SM00278">
    <property type="entry name" value="HhH1"/>
    <property type="match status" value="2"/>
</dbReference>
<dbReference type="PANTHER" id="PTHR21180">
    <property type="entry name" value="ENDONUCLEASE/EXONUCLEASE/PHOSPHATASE FAMILY DOMAIN-CONTAINING PROTEIN 1"/>
    <property type="match status" value="1"/>
</dbReference>
<dbReference type="Proteomes" id="UP000655589">
    <property type="component" value="Unassembled WGS sequence"/>
</dbReference>
<dbReference type="InterPro" id="IPR004509">
    <property type="entry name" value="Competence_ComEA_HhH"/>
</dbReference>